<dbReference type="EMBL" id="JBEAFC010000001">
    <property type="protein sequence ID" value="KAL1569296.1"/>
    <property type="molecule type" value="Genomic_DNA"/>
</dbReference>
<sequence length="107" mass="11568">MELRVAAGRLVPAALELASAAWELGNAIGELRTVRIVPVQELNTSGPNSTNDKTTRNCERNEHKLNSISQPATFHTGHPSLPKRRGRNGGADGSEVERGRKELAMSI</sequence>
<evidence type="ECO:0000313" key="2">
    <source>
        <dbReference type="EMBL" id="KAL1569296.1"/>
    </source>
</evidence>
<protein>
    <submittedName>
        <fullName evidence="2">Uncharacterized protein</fullName>
    </submittedName>
</protein>
<evidence type="ECO:0000256" key="1">
    <source>
        <dbReference type="SAM" id="MobiDB-lite"/>
    </source>
</evidence>
<accession>A0ABD1IKR2</accession>
<dbReference type="Proteomes" id="UP001567538">
    <property type="component" value="Unassembled WGS sequence"/>
</dbReference>
<feature type="region of interest" description="Disordered" evidence="1">
    <location>
        <begin position="42"/>
        <end position="107"/>
    </location>
</feature>
<feature type="compositionally biased region" description="Basic and acidic residues" evidence="1">
    <location>
        <begin position="95"/>
        <end position="107"/>
    </location>
</feature>
<reference evidence="2 3" key="1">
    <citation type="submission" date="2024-06" db="EMBL/GenBank/DDBJ databases">
        <title>A chromosome level genome sequence of Diviner's sage (Salvia divinorum).</title>
        <authorList>
            <person name="Ford S.A."/>
            <person name="Ro D.-K."/>
            <person name="Ness R.W."/>
            <person name="Phillips M.A."/>
        </authorList>
    </citation>
    <scope>NUCLEOTIDE SEQUENCE [LARGE SCALE GENOMIC DNA]</scope>
    <source>
        <strain evidence="2">SAF-2024a</strain>
        <tissue evidence="2">Leaf</tissue>
    </source>
</reference>
<organism evidence="2 3">
    <name type="scientific">Salvia divinorum</name>
    <name type="common">Maria pastora</name>
    <name type="synonym">Diviner's sage</name>
    <dbReference type="NCBI Taxonomy" id="28513"/>
    <lineage>
        <taxon>Eukaryota</taxon>
        <taxon>Viridiplantae</taxon>
        <taxon>Streptophyta</taxon>
        <taxon>Embryophyta</taxon>
        <taxon>Tracheophyta</taxon>
        <taxon>Spermatophyta</taxon>
        <taxon>Magnoliopsida</taxon>
        <taxon>eudicotyledons</taxon>
        <taxon>Gunneridae</taxon>
        <taxon>Pentapetalae</taxon>
        <taxon>asterids</taxon>
        <taxon>lamiids</taxon>
        <taxon>Lamiales</taxon>
        <taxon>Lamiaceae</taxon>
        <taxon>Nepetoideae</taxon>
        <taxon>Mentheae</taxon>
        <taxon>Salviinae</taxon>
        <taxon>Salvia</taxon>
        <taxon>Salvia subgen. Calosphace</taxon>
    </lineage>
</organism>
<comment type="caution">
    <text evidence="2">The sequence shown here is derived from an EMBL/GenBank/DDBJ whole genome shotgun (WGS) entry which is preliminary data.</text>
</comment>
<name>A0ABD1IKR2_SALDI</name>
<feature type="compositionally biased region" description="Basic and acidic residues" evidence="1">
    <location>
        <begin position="53"/>
        <end position="65"/>
    </location>
</feature>
<proteinExistence type="predicted"/>
<feature type="compositionally biased region" description="Polar residues" evidence="1">
    <location>
        <begin position="42"/>
        <end position="52"/>
    </location>
</feature>
<evidence type="ECO:0000313" key="3">
    <source>
        <dbReference type="Proteomes" id="UP001567538"/>
    </source>
</evidence>
<dbReference type="AlphaFoldDB" id="A0ABD1IKR2"/>
<keyword evidence="3" id="KW-1185">Reference proteome</keyword>
<gene>
    <name evidence="2" type="ORF">AAHA92_00789</name>
</gene>